<dbReference type="Proteomes" id="UP000764837">
    <property type="component" value="Unassembled WGS sequence"/>
</dbReference>
<accession>A0ABS2LNE0</accession>
<name>A0ABS2LNE0_9ACTN</name>
<proteinExistence type="predicted"/>
<organism evidence="1 2">
    <name type="scientific">Micromonospora luteifusca</name>
    <dbReference type="NCBI Taxonomy" id="709860"/>
    <lineage>
        <taxon>Bacteria</taxon>
        <taxon>Bacillati</taxon>
        <taxon>Actinomycetota</taxon>
        <taxon>Actinomycetes</taxon>
        <taxon>Micromonosporales</taxon>
        <taxon>Micromonosporaceae</taxon>
        <taxon>Micromonospora</taxon>
    </lineage>
</organism>
<sequence>MTAVFPAVPLPGTVLGGDRPARLIDDITAWVDSSAMAALLREFGYAPLPGGPLAQRLAALEQISAKRWDYRGGLLERSQAVGEYFEPTVDAQIRSAARSLGLAGRSTPLRRQYDHVLVLGGGVRTMMARAHLAATILREGVSASSVAGLGSLRVLDGQGGIVRELGLGECVTEFDAVDEALRHAFGAAAGADQRSGETETGQPWLVRSYPDLRPPMHALAAPSMRPGQRANTADTLTGWAEFVQETRVGRRLLLVTTDVFVPFQHCDAVRLLGLRYGCEVETVGFDNASNSWVEPTETFLILQEVRSAIRAMQALYQAVAYNES</sequence>
<dbReference type="EMBL" id="JAFBBP010000001">
    <property type="protein sequence ID" value="MBM7489681.1"/>
    <property type="molecule type" value="Genomic_DNA"/>
</dbReference>
<protein>
    <recommendedName>
        <fullName evidence="3">Nucleoside phosphorylase domain-containing protein</fullName>
    </recommendedName>
</protein>
<evidence type="ECO:0000313" key="1">
    <source>
        <dbReference type="EMBL" id="MBM7489681.1"/>
    </source>
</evidence>
<evidence type="ECO:0008006" key="3">
    <source>
        <dbReference type="Google" id="ProtNLM"/>
    </source>
</evidence>
<comment type="caution">
    <text evidence="1">The sequence shown here is derived from an EMBL/GenBank/DDBJ whole genome shotgun (WGS) entry which is preliminary data.</text>
</comment>
<evidence type="ECO:0000313" key="2">
    <source>
        <dbReference type="Proteomes" id="UP000764837"/>
    </source>
</evidence>
<reference evidence="1 2" key="1">
    <citation type="submission" date="2021-01" db="EMBL/GenBank/DDBJ databases">
        <title>Sequencing the genomes of 1000 actinobacteria strains.</title>
        <authorList>
            <person name="Klenk H.-P."/>
        </authorList>
    </citation>
    <scope>NUCLEOTIDE SEQUENCE [LARGE SCALE GENOMIC DNA]</scope>
    <source>
        <strain evidence="1 2">DSM 100204</strain>
    </source>
</reference>
<gene>
    <name evidence="1" type="ORF">JOD64_000903</name>
</gene>
<dbReference type="RefSeq" id="WP_204941033.1">
    <property type="nucleotide sequence ID" value="NZ_JAFBBP010000001.1"/>
</dbReference>
<keyword evidence="2" id="KW-1185">Reference proteome</keyword>